<dbReference type="Gene3D" id="1.10.287.110">
    <property type="entry name" value="DnaJ domain"/>
    <property type="match status" value="1"/>
</dbReference>
<evidence type="ECO:0000256" key="5">
    <source>
        <dbReference type="ARBA" id="ARBA00046365"/>
    </source>
</evidence>
<dbReference type="InterPro" id="IPR018253">
    <property type="entry name" value="DnaJ_domain_CS"/>
</dbReference>
<evidence type="ECO:0000256" key="3">
    <source>
        <dbReference type="ARBA" id="ARBA00041533"/>
    </source>
</evidence>
<evidence type="ECO:0000313" key="8">
    <source>
        <dbReference type="EMBL" id="CAK8690652.1"/>
    </source>
</evidence>
<evidence type="ECO:0000313" key="9">
    <source>
        <dbReference type="Proteomes" id="UP001642483"/>
    </source>
</evidence>
<protein>
    <recommendedName>
        <fullName evidence="2">DnaJ homolog subfamily B member 9</fullName>
    </recommendedName>
    <alternativeName>
        <fullName evidence="3">Endoplasmic reticulum DNA J domain-containing protein 4</fullName>
    </alternativeName>
</protein>
<organism evidence="8 9">
    <name type="scientific">Clavelina lepadiformis</name>
    <name type="common">Light-bulb sea squirt</name>
    <name type="synonym">Ascidia lepadiformis</name>
    <dbReference type="NCBI Taxonomy" id="159417"/>
    <lineage>
        <taxon>Eukaryota</taxon>
        <taxon>Metazoa</taxon>
        <taxon>Chordata</taxon>
        <taxon>Tunicata</taxon>
        <taxon>Ascidiacea</taxon>
        <taxon>Aplousobranchia</taxon>
        <taxon>Clavelinidae</taxon>
        <taxon>Clavelina</taxon>
    </lineage>
</organism>
<dbReference type="InterPro" id="IPR051948">
    <property type="entry name" value="Hsp70_co-chaperone_J-domain"/>
</dbReference>
<name>A0ABP0GFU7_CLALP</name>
<feature type="signal peptide" evidence="6">
    <location>
        <begin position="1"/>
        <end position="18"/>
    </location>
</feature>
<dbReference type="CDD" id="cd06257">
    <property type="entry name" value="DnaJ"/>
    <property type="match status" value="1"/>
</dbReference>
<dbReference type="Pfam" id="PF00226">
    <property type="entry name" value="DnaJ"/>
    <property type="match status" value="1"/>
</dbReference>
<sequence length="213" mass="24510">MNYKVVILIGIITIICSADKPADYYSVLGVPKSATLKEIKSAFRKLALQYHPDKNSDPNAEEKFRDIAEAYEVLSDKKKREQYDRFGHDGLNNAMHNEGTQGNFHEHFRSHFKFDKFFKAFDEAFQGHGRHQRKHGGFRGFPFMDDLFSDFHDGGDFQSFFGFDGDQRHPNNIHHERIVHSNRGGGRKQRCTTVTKIVNGVKTTYTSCTSEEL</sequence>
<dbReference type="PROSITE" id="PS00636">
    <property type="entry name" value="DNAJ_1"/>
    <property type="match status" value="1"/>
</dbReference>
<proteinExistence type="predicted"/>
<keyword evidence="1" id="KW-0143">Chaperone</keyword>
<dbReference type="PROSITE" id="PS50076">
    <property type="entry name" value="DNAJ_2"/>
    <property type="match status" value="1"/>
</dbReference>
<keyword evidence="9" id="KW-1185">Reference proteome</keyword>
<feature type="domain" description="J" evidence="7">
    <location>
        <begin position="23"/>
        <end position="87"/>
    </location>
</feature>
<feature type="chain" id="PRO_5047203108" description="DnaJ homolog subfamily B member 9" evidence="6">
    <location>
        <begin position="19"/>
        <end position="213"/>
    </location>
</feature>
<dbReference type="Proteomes" id="UP001642483">
    <property type="component" value="Unassembled WGS sequence"/>
</dbReference>
<comment type="caution">
    <text evidence="8">The sequence shown here is derived from an EMBL/GenBank/DDBJ whole genome shotgun (WGS) entry which is preliminary data.</text>
</comment>
<evidence type="ECO:0000256" key="6">
    <source>
        <dbReference type="SAM" id="SignalP"/>
    </source>
</evidence>
<comment type="subunit">
    <text evidence="5">Interacts with HSPA5/BiP; interaction is direct. Interacts with ERN1/IRE1 (via the luminal region). Interacts with DERL1.</text>
</comment>
<evidence type="ECO:0000256" key="2">
    <source>
        <dbReference type="ARBA" id="ARBA00040158"/>
    </source>
</evidence>
<accession>A0ABP0GFU7</accession>
<dbReference type="InterPro" id="IPR001623">
    <property type="entry name" value="DnaJ_domain"/>
</dbReference>
<keyword evidence="6" id="KW-0732">Signal</keyword>
<dbReference type="PANTHER" id="PTHR44360">
    <property type="entry name" value="DNAJ HOMOLOG SUBFAMILY B MEMBER 9"/>
    <property type="match status" value="1"/>
</dbReference>
<comment type="function">
    <text evidence="4">Co-chaperone for Hsp70 protein HSPA5/BiP that acts as a key repressor of the ERN1/IRE1-mediated unfolded protein response (UPR). J domain-containing co-chaperones stimulate the ATPase activity of Hsp70 proteins and are required for efficient substrate recognition by Hsp70 proteins. In the unstressed endoplasmic reticulum, interacts with the luminal region of ERN1/IRE1 and selectively recruits HSPA5/BiP: HSPA5/BiP disrupts the dimerization of the active ERN1/IRE1 luminal region, thereby inactivating ERN1/IRE1. Also involved in endoplasmic reticulum-associated degradation (ERAD) of misfolded proteins. Required for survival of B-cell progenitors and normal antibody production.</text>
</comment>
<reference evidence="8 9" key="1">
    <citation type="submission" date="2024-02" db="EMBL/GenBank/DDBJ databases">
        <authorList>
            <person name="Daric V."/>
            <person name="Darras S."/>
        </authorList>
    </citation>
    <scope>NUCLEOTIDE SEQUENCE [LARGE SCALE GENOMIC DNA]</scope>
</reference>
<evidence type="ECO:0000259" key="7">
    <source>
        <dbReference type="PROSITE" id="PS50076"/>
    </source>
</evidence>
<dbReference type="SUPFAM" id="SSF46565">
    <property type="entry name" value="Chaperone J-domain"/>
    <property type="match status" value="1"/>
</dbReference>
<dbReference type="SMART" id="SM00271">
    <property type="entry name" value="DnaJ"/>
    <property type="match status" value="1"/>
</dbReference>
<evidence type="ECO:0000256" key="4">
    <source>
        <dbReference type="ARBA" id="ARBA00045428"/>
    </source>
</evidence>
<dbReference type="EMBL" id="CAWYQH010000119">
    <property type="protein sequence ID" value="CAK8690652.1"/>
    <property type="molecule type" value="Genomic_DNA"/>
</dbReference>
<dbReference type="PRINTS" id="PR00625">
    <property type="entry name" value="JDOMAIN"/>
</dbReference>
<dbReference type="PANTHER" id="PTHR44360:SF1">
    <property type="entry name" value="DNAJ HOMOLOG SUBFAMILY B MEMBER 9"/>
    <property type="match status" value="1"/>
</dbReference>
<dbReference type="InterPro" id="IPR036869">
    <property type="entry name" value="J_dom_sf"/>
</dbReference>
<gene>
    <name evidence="8" type="ORF">CVLEPA_LOCUS23243</name>
</gene>
<evidence type="ECO:0000256" key="1">
    <source>
        <dbReference type="ARBA" id="ARBA00023186"/>
    </source>
</evidence>